<dbReference type="GO" id="GO:0005886">
    <property type="term" value="C:plasma membrane"/>
    <property type="evidence" value="ECO:0007669"/>
    <property type="project" value="UniProtKB-SubCell"/>
</dbReference>
<keyword evidence="10" id="KW-1185">Reference proteome</keyword>
<keyword evidence="5" id="KW-0283">Flagellar rotation</keyword>
<organism evidence="9 10">
    <name type="scientific">Ornatilinea apprima</name>
    <dbReference type="NCBI Taxonomy" id="1134406"/>
    <lineage>
        <taxon>Bacteria</taxon>
        <taxon>Bacillati</taxon>
        <taxon>Chloroflexota</taxon>
        <taxon>Anaerolineae</taxon>
        <taxon>Anaerolineales</taxon>
        <taxon>Anaerolineaceae</taxon>
        <taxon>Ornatilinea</taxon>
    </lineage>
</organism>
<dbReference type="InterPro" id="IPR051469">
    <property type="entry name" value="FliN/MopA/SpaO"/>
</dbReference>
<reference evidence="9 10" key="1">
    <citation type="submission" date="2015-07" db="EMBL/GenBank/DDBJ databases">
        <title>Genome sequence of Ornatilinea apprima DSM 23815.</title>
        <authorList>
            <person name="Hemp J."/>
            <person name="Ward L.M."/>
            <person name="Pace L.A."/>
            <person name="Fischer W.W."/>
        </authorList>
    </citation>
    <scope>NUCLEOTIDE SEQUENCE [LARGE SCALE GENOMIC DNA]</scope>
    <source>
        <strain evidence="9 10">P3M-1</strain>
    </source>
</reference>
<evidence type="ECO:0000256" key="7">
    <source>
        <dbReference type="SAM" id="Phobius"/>
    </source>
</evidence>
<comment type="caution">
    <text evidence="9">The sequence shown here is derived from an EMBL/GenBank/DDBJ whole genome shotgun (WGS) entry which is preliminary data.</text>
</comment>
<evidence type="ECO:0000313" key="9">
    <source>
        <dbReference type="EMBL" id="KPL71490.1"/>
    </source>
</evidence>
<dbReference type="Pfam" id="PF01052">
    <property type="entry name" value="FliMN_C"/>
    <property type="match status" value="1"/>
</dbReference>
<keyword evidence="6 7" id="KW-0472">Membrane</keyword>
<dbReference type="GO" id="GO:0009425">
    <property type="term" value="C:bacterial-type flagellum basal body"/>
    <property type="evidence" value="ECO:0007669"/>
    <property type="project" value="InterPro"/>
</dbReference>
<keyword evidence="7" id="KW-1133">Transmembrane helix</keyword>
<dbReference type="SUPFAM" id="SSF101801">
    <property type="entry name" value="Surface presentation of antigens (SPOA)"/>
    <property type="match status" value="1"/>
</dbReference>
<dbReference type="InterPro" id="IPR001172">
    <property type="entry name" value="FliN_T3SS_HrcQb"/>
</dbReference>
<dbReference type="PANTHER" id="PTHR43484">
    <property type="match status" value="1"/>
</dbReference>
<accession>A0A0N8GL47</accession>
<protein>
    <recommendedName>
        <fullName evidence="8">Flagellar motor switch protein FliN-like C-terminal domain-containing protein</fullName>
    </recommendedName>
</protein>
<dbReference type="NCBIfam" id="TIGR02480">
    <property type="entry name" value="fliN"/>
    <property type="match status" value="1"/>
</dbReference>
<dbReference type="GO" id="GO:0071973">
    <property type="term" value="P:bacterial-type flagellum-dependent cell motility"/>
    <property type="evidence" value="ECO:0007669"/>
    <property type="project" value="InterPro"/>
</dbReference>
<keyword evidence="4" id="KW-0145">Chemotaxis</keyword>
<dbReference type="PRINTS" id="PR00956">
    <property type="entry name" value="FLGMOTORFLIN"/>
</dbReference>
<comment type="subcellular location">
    <subcellularLocation>
        <location evidence="1">Cell membrane</location>
        <topology evidence="1">Peripheral membrane protein</topology>
        <orientation evidence="1">Cytoplasmic side</orientation>
    </subcellularLocation>
</comment>
<evidence type="ECO:0000256" key="4">
    <source>
        <dbReference type="ARBA" id="ARBA00022500"/>
    </source>
</evidence>
<dbReference type="InterPro" id="IPR012826">
    <property type="entry name" value="FliN"/>
</dbReference>
<dbReference type="Gene3D" id="2.30.330.10">
    <property type="entry name" value="SpoA-like"/>
    <property type="match status" value="1"/>
</dbReference>
<proteinExistence type="inferred from homology"/>
<dbReference type="STRING" id="1134406.ADN00_17210"/>
<evidence type="ECO:0000256" key="1">
    <source>
        <dbReference type="ARBA" id="ARBA00004413"/>
    </source>
</evidence>
<keyword evidence="7" id="KW-0812">Transmembrane</keyword>
<dbReference type="AlphaFoldDB" id="A0A0N8GL47"/>
<sequence>MMNDEMSNNGNGMMDEGLSAAAMGVSMANIDMLMDVPLFITVELGRTKMLLQQALELQSGSVIELDRMAGDPIDVFINDRLIARGEVVVVDDKFAVRITELVTSKPKSE</sequence>
<comment type="similarity">
    <text evidence="2">Belongs to the FliN/MopA/SpaO family.</text>
</comment>
<feature type="transmembrane region" description="Helical" evidence="7">
    <location>
        <begin position="20"/>
        <end position="42"/>
    </location>
</feature>
<dbReference type="GO" id="GO:0003774">
    <property type="term" value="F:cytoskeletal motor activity"/>
    <property type="evidence" value="ECO:0007669"/>
    <property type="project" value="InterPro"/>
</dbReference>
<keyword evidence="3" id="KW-1003">Cell membrane</keyword>
<evidence type="ECO:0000259" key="8">
    <source>
        <dbReference type="Pfam" id="PF01052"/>
    </source>
</evidence>
<dbReference type="OrthoDB" id="9773459at2"/>
<dbReference type="PATRIC" id="fig|1134406.4.peg.504"/>
<evidence type="ECO:0000256" key="2">
    <source>
        <dbReference type="ARBA" id="ARBA00009226"/>
    </source>
</evidence>
<evidence type="ECO:0000313" key="10">
    <source>
        <dbReference type="Proteomes" id="UP000050417"/>
    </source>
</evidence>
<evidence type="ECO:0000256" key="5">
    <source>
        <dbReference type="ARBA" id="ARBA00022779"/>
    </source>
</evidence>
<gene>
    <name evidence="9" type="ORF">ADN00_17210</name>
</gene>
<evidence type="ECO:0000256" key="3">
    <source>
        <dbReference type="ARBA" id="ARBA00022475"/>
    </source>
</evidence>
<dbReference type="PANTHER" id="PTHR43484:SF1">
    <property type="entry name" value="FLAGELLAR MOTOR SWITCH PROTEIN FLIN"/>
    <property type="match status" value="1"/>
</dbReference>
<dbReference type="InterPro" id="IPR001543">
    <property type="entry name" value="FliN-like_C"/>
</dbReference>
<name>A0A0N8GL47_9CHLR</name>
<dbReference type="Proteomes" id="UP000050417">
    <property type="component" value="Unassembled WGS sequence"/>
</dbReference>
<dbReference type="InterPro" id="IPR036429">
    <property type="entry name" value="SpoA-like_sf"/>
</dbReference>
<feature type="domain" description="Flagellar motor switch protein FliN-like C-terminal" evidence="8">
    <location>
        <begin position="32"/>
        <end position="102"/>
    </location>
</feature>
<evidence type="ECO:0000256" key="6">
    <source>
        <dbReference type="ARBA" id="ARBA00023136"/>
    </source>
</evidence>
<dbReference type="EMBL" id="LGCL01000041">
    <property type="protein sequence ID" value="KPL71490.1"/>
    <property type="molecule type" value="Genomic_DNA"/>
</dbReference>
<dbReference type="GO" id="GO:0006935">
    <property type="term" value="P:chemotaxis"/>
    <property type="evidence" value="ECO:0007669"/>
    <property type="project" value="UniProtKB-KW"/>
</dbReference>